<evidence type="ECO:0000256" key="11">
    <source>
        <dbReference type="NCBIfam" id="TIGR00442"/>
    </source>
</evidence>
<dbReference type="InterPro" id="IPR041715">
    <property type="entry name" value="HisRS-like_core"/>
</dbReference>
<feature type="region of interest" description="Disordered" evidence="13">
    <location>
        <begin position="69"/>
        <end position="90"/>
    </location>
</feature>
<evidence type="ECO:0000256" key="6">
    <source>
        <dbReference type="ARBA" id="ARBA00022741"/>
    </source>
</evidence>
<evidence type="ECO:0000259" key="14">
    <source>
        <dbReference type="PROSITE" id="PS50862"/>
    </source>
</evidence>
<evidence type="ECO:0000313" key="16">
    <source>
        <dbReference type="Proteomes" id="UP000293764"/>
    </source>
</evidence>
<comment type="catalytic activity">
    <reaction evidence="10">
        <text>tRNA(His) + L-histidine + ATP = L-histidyl-tRNA(His) + AMP + diphosphate + H(+)</text>
        <dbReference type="Rhea" id="RHEA:17313"/>
        <dbReference type="Rhea" id="RHEA-COMP:9665"/>
        <dbReference type="Rhea" id="RHEA-COMP:9689"/>
        <dbReference type="ChEBI" id="CHEBI:15378"/>
        <dbReference type="ChEBI" id="CHEBI:30616"/>
        <dbReference type="ChEBI" id="CHEBI:33019"/>
        <dbReference type="ChEBI" id="CHEBI:57595"/>
        <dbReference type="ChEBI" id="CHEBI:78442"/>
        <dbReference type="ChEBI" id="CHEBI:78527"/>
        <dbReference type="ChEBI" id="CHEBI:456215"/>
        <dbReference type="EC" id="6.1.1.21"/>
    </reaction>
</comment>
<keyword evidence="6" id="KW-0547">Nucleotide-binding</keyword>
<evidence type="ECO:0000256" key="5">
    <source>
        <dbReference type="ARBA" id="ARBA00022490"/>
    </source>
</evidence>
<evidence type="ECO:0000313" key="15">
    <source>
        <dbReference type="EMBL" id="RYV52852.1"/>
    </source>
</evidence>
<dbReference type="GO" id="GO:0004821">
    <property type="term" value="F:histidine-tRNA ligase activity"/>
    <property type="evidence" value="ECO:0007669"/>
    <property type="project" value="UniProtKB-UniRule"/>
</dbReference>
<dbReference type="Pfam" id="PF03129">
    <property type="entry name" value="HGTP_anticodon"/>
    <property type="match status" value="1"/>
</dbReference>
<accession>A0A4Q5N3P4</accession>
<dbReference type="InterPro" id="IPR004516">
    <property type="entry name" value="HisRS/HisZ"/>
</dbReference>
<feature type="region of interest" description="Disordered" evidence="13">
    <location>
        <begin position="432"/>
        <end position="465"/>
    </location>
</feature>
<evidence type="ECO:0000256" key="9">
    <source>
        <dbReference type="ARBA" id="ARBA00023146"/>
    </source>
</evidence>
<feature type="binding site" evidence="12">
    <location>
        <position position="142"/>
    </location>
    <ligand>
        <name>L-histidine</name>
        <dbReference type="ChEBI" id="CHEBI:57595"/>
    </ligand>
</feature>
<dbReference type="PIRSF" id="PIRSF001549">
    <property type="entry name" value="His-tRNA_synth"/>
    <property type="match status" value="1"/>
</dbReference>
<keyword evidence="15" id="KW-0436">Ligase</keyword>
<evidence type="ECO:0000256" key="13">
    <source>
        <dbReference type="SAM" id="MobiDB-lite"/>
    </source>
</evidence>
<evidence type="ECO:0000256" key="4">
    <source>
        <dbReference type="ARBA" id="ARBA00017399"/>
    </source>
</evidence>
<keyword evidence="9" id="KW-0030">Aminoacyl-tRNA synthetase</keyword>
<dbReference type="EC" id="6.1.1.21" evidence="3 11"/>
<proteinExistence type="inferred from homology"/>
<dbReference type="CDD" id="cd00773">
    <property type="entry name" value="HisRS-like_core"/>
    <property type="match status" value="1"/>
</dbReference>
<dbReference type="InterPro" id="IPR045864">
    <property type="entry name" value="aa-tRNA-synth_II/BPL/LPL"/>
</dbReference>
<evidence type="ECO:0000256" key="3">
    <source>
        <dbReference type="ARBA" id="ARBA00012815"/>
    </source>
</evidence>
<comment type="caution">
    <text evidence="15">The sequence shown here is derived from an EMBL/GenBank/DDBJ whole genome shotgun (WGS) entry which is preliminary data.</text>
</comment>
<gene>
    <name evidence="15" type="ORF">EUA98_01235</name>
</gene>
<feature type="binding site" evidence="12">
    <location>
        <position position="299"/>
    </location>
    <ligand>
        <name>L-histidine</name>
        <dbReference type="ChEBI" id="CHEBI:57595"/>
    </ligand>
</feature>
<evidence type="ECO:0000256" key="12">
    <source>
        <dbReference type="PIRSR" id="PIRSR001549-1"/>
    </source>
</evidence>
<evidence type="ECO:0000256" key="8">
    <source>
        <dbReference type="ARBA" id="ARBA00022917"/>
    </source>
</evidence>
<feature type="domain" description="Aminoacyl-transfer RNA synthetases class-II family profile" evidence="14">
    <location>
        <begin position="15"/>
        <end position="368"/>
    </location>
</feature>
<dbReference type="PANTHER" id="PTHR11476:SF7">
    <property type="entry name" value="HISTIDINE--TRNA LIGASE"/>
    <property type="match status" value="1"/>
</dbReference>
<dbReference type="GO" id="GO:0005737">
    <property type="term" value="C:cytoplasm"/>
    <property type="evidence" value="ECO:0007669"/>
    <property type="project" value="UniProtKB-UniRule"/>
</dbReference>
<dbReference type="AlphaFoldDB" id="A0A4Q5N3P4"/>
<evidence type="ECO:0000256" key="7">
    <source>
        <dbReference type="ARBA" id="ARBA00022840"/>
    </source>
</evidence>
<dbReference type="GO" id="GO:0005524">
    <property type="term" value="F:ATP binding"/>
    <property type="evidence" value="ECO:0007669"/>
    <property type="project" value="UniProtKB-KW"/>
</dbReference>
<organism evidence="15 16">
    <name type="scientific">Pengzhenrongella frigida</name>
    <dbReference type="NCBI Taxonomy" id="1259133"/>
    <lineage>
        <taxon>Bacteria</taxon>
        <taxon>Bacillati</taxon>
        <taxon>Actinomycetota</taxon>
        <taxon>Actinomycetes</taxon>
        <taxon>Micrococcales</taxon>
        <taxon>Pengzhenrongella</taxon>
    </lineage>
</organism>
<dbReference type="PANTHER" id="PTHR11476">
    <property type="entry name" value="HISTIDYL-TRNA SYNTHETASE"/>
    <property type="match status" value="1"/>
</dbReference>
<feature type="binding site" evidence="12">
    <location>
        <position position="146"/>
    </location>
    <ligand>
        <name>L-histidine</name>
        <dbReference type="ChEBI" id="CHEBI:57595"/>
    </ligand>
</feature>
<evidence type="ECO:0000256" key="2">
    <source>
        <dbReference type="ARBA" id="ARBA00011738"/>
    </source>
</evidence>
<keyword evidence="8" id="KW-0648">Protein biosynthesis</keyword>
<name>A0A4Q5N3P4_9MICO</name>
<dbReference type="RefSeq" id="WP_130100841.1">
    <property type="nucleotide sequence ID" value="NZ_SDWW01000002.1"/>
</dbReference>
<feature type="binding site" evidence="12">
    <location>
        <begin position="303"/>
        <end position="304"/>
    </location>
    <ligand>
        <name>L-histidine</name>
        <dbReference type="ChEBI" id="CHEBI:57595"/>
    </ligand>
</feature>
<comment type="similarity">
    <text evidence="1">Belongs to the class-II aminoacyl-tRNA synthetase family.</text>
</comment>
<dbReference type="Gene3D" id="3.30.930.10">
    <property type="entry name" value="Bira Bifunctional Protein, Domain 2"/>
    <property type="match status" value="1"/>
</dbReference>
<sequence length="475" mass="50488">MARPTPLSGFPEWLPAGRTVEQHILDALRRTFELHGFAGIETRAVEPLDQLLRKGETSKEVYVLRRLQEAPTATDPGASPSGTEQGAESDHQLGLHFDLTVPFARYVLENAGHLAFPFKRYQIQKVWRGERPQDGRFREFVQADIDVVGAGALPYHYEVELPLVIAEALGSLASIGVPPVRILVNNRKVAEGFYRGLGLDDIDGVLRGIDKLDKIGPVAVAAALVAETGATAEQAAACLELAAISGSDSTVVDRVRALAERHSITSELLETGLGELGALVAAAAERAPGVVVADLKIARGLDYYTGSVYETVLVGHEQLGSICSGGRYDTLASDGTTTYPGVGLSIGVSRLVSRLLGADLVRASRSVPSAVVVAVTSEETRAVSDRIAAALRARGIPVEVAPSAAKFGKQIKYADRRGVPFVWFPGSAASVADDGTPEPAKPDQVKDIRSGDQVEADAATWAPPAEDLWPRVQAV</sequence>
<dbReference type="Pfam" id="PF13393">
    <property type="entry name" value="tRNA-synt_His"/>
    <property type="match status" value="1"/>
</dbReference>
<dbReference type="EMBL" id="SDWW01000002">
    <property type="protein sequence ID" value="RYV52852.1"/>
    <property type="molecule type" value="Genomic_DNA"/>
</dbReference>
<dbReference type="Proteomes" id="UP000293764">
    <property type="component" value="Unassembled WGS sequence"/>
</dbReference>
<dbReference type="SUPFAM" id="SSF55681">
    <property type="entry name" value="Class II aaRS and biotin synthetases"/>
    <property type="match status" value="1"/>
</dbReference>
<dbReference type="InterPro" id="IPR004154">
    <property type="entry name" value="Anticodon-bd"/>
</dbReference>
<dbReference type="PROSITE" id="PS50862">
    <property type="entry name" value="AA_TRNA_LIGASE_II"/>
    <property type="match status" value="1"/>
</dbReference>
<reference evidence="15 16" key="1">
    <citation type="submission" date="2019-01" db="EMBL/GenBank/DDBJ databases">
        <title>Novel species of Cellulomonas.</title>
        <authorList>
            <person name="Liu Q."/>
            <person name="Xin Y.-H."/>
        </authorList>
    </citation>
    <scope>NUCLEOTIDE SEQUENCE [LARGE SCALE GENOMIC DNA]</scope>
    <source>
        <strain evidence="15 16">HLT2-17</strain>
    </source>
</reference>
<keyword evidence="7" id="KW-0067">ATP-binding</keyword>
<comment type="subunit">
    <text evidence="2">Homodimer.</text>
</comment>
<feature type="binding site" evidence="12">
    <location>
        <begin position="98"/>
        <end position="100"/>
    </location>
    <ligand>
        <name>L-histidine</name>
        <dbReference type="ChEBI" id="CHEBI:57595"/>
    </ligand>
</feature>
<dbReference type="InterPro" id="IPR006195">
    <property type="entry name" value="aa-tRNA-synth_II"/>
</dbReference>
<dbReference type="InterPro" id="IPR015807">
    <property type="entry name" value="His-tRNA-ligase"/>
</dbReference>
<dbReference type="SUPFAM" id="SSF52954">
    <property type="entry name" value="Class II aaRS ABD-related"/>
    <property type="match status" value="1"/>
</dbReference>
<dbReference type="GO" id="GO:0006427">
    <property type="term" value="P:histidyl-tRNA aminoacylation"/>
    <property type="evidence" value="ECO:0007669"/>
    <property type="project" value="UniProtKB-UniRule"/>
</dbReference>
<dbReference type="InterPro" id="IPR036621">
    <property type="entry name" value="Anticodon-bd_dom_sf"/>
</dbReference>
<keyword evidence="16" id="KW-1185">Reference proteome</keyword>
<dbReference type="Gene3D" id="3.40.50.800">
    <property type="entry name" value="Anticodon-binding domain"/>
    <property type="match status" value="1"/>
</dbReference>
<dbReference type="NCBIfam" id="TIGR00442">
    <property type="entry name" value="hisS"/>
    <property type="match status" value="1"/>
</dbReference>
<feature type="compositionally biased region" description="Basic and acidic residues" evidence="13">
    <location>
        <begin position="440"/>
        <end position="452"/>
    </location>
</feature>
<evidence type="ECO:0000256" key="10">
    <source>
        <dbReference type="ARBA" id="ARBA00047639"/>
    </source>
</evidence>
<feature type="binding site" evidence="12">
    <location>
        <position position="128"/>
    </location>
    <ligand>
        <name>L-histidine</name>
        <dbReference type="ChEBI" id="CHEBI:57595"/>
    </ligand>
</feature>
<protein>
    <recommendedName>
        <fullName evidence="4 11">Histidine--tRNA ligase</fullName>
        <ecNumber evidence="3 11">6.1.1.21</ecNumber>
    </recommendedName>
</protein>
<keyword evidence="5" id="KW-0963">Cytoplasm</keyword>
<dbReference type="OrthoDB" id="9800814at2"/>
<evidence type="ECO:0000256" key="1">
    <source>
        <dbReference type="ARBA" id="ARBA00008226"/>
    </source>
</evidence>